<proteinExistence type="predicted"/>
<dbReference type="Gene3D" id="1.10.287.880">
    <property type="entry name" value="Hypothetical protein YfhH domain"/>
    <property type="match status" value="1"/>
</dbReference>
<dbReference type="Pfam" id="PF08838">
    <property type="entry name" value="DUF1811"/>
    <property type="match status" value="1"/>
</dbReference>
<dbReference type="InterPro" id="IPR036289">
    <property type="entry name" value="YfhH"/>
</dbReference>
<name>A0A101XPH3_9BACL</name>
<evidence type="ECO:0000313" key="2">
    <source>
        <dbReference type="Proteomes" id="UP000053557"/>
    </source>
</evidence>
<dbReference type="OrthoDB" id="2353288at2"/>
<comment type="caution">
    <text evidence="1">The sequence shown here is derived from an EMBL/GenBank/DDBJ whole genome shotgun (WGS) entry which is preliminary data.</text>
</comment>
<keyword evidence="2" id="KW-1185">Reference proteome</keyword>
<dbReference type="Proteomes" id="UP000053557">
    <property type="component" value="Unassembled WGS sequence"/>
</dbReference>
<dbReference type="RefSeq" id="WP_067718990.1">
    <property type="nucleotide sequence ID" value="NZ_LPVJ01000061.1"/>
</dbReference>
<sequence length="108" mass="12191">MAKPLREMSHAELLEEMERLKRAGELAYQEGNLSEYGVLESRYFLTRSYAIDPNDIELGILYGIENETVLFVPKRFNGVFVYGFPLGSTEEVGYPIGKLVPIAHSHAP</sequence>
<accession>A0A101XPH3</accession>
<dbReference type="EMBL" id="LPVJ01000061">
    <property type="protein sequence ID" value="KUO95021.1"/>
    <property type="molecule type" value="Genomic_DNA"/>
</dbReference>
<dbReference type="AlphaFoldDB" id="A0A101XPH3"/>
<evidence type="ECO:0000313" key="1">
    <source>
        <dbReference type="EMBL" id="KUO95021.1"/>
    </source>
</evidence>
<gene>
    <name evidence="1" type="ORF">ATW55_05170</name>
</gene>
<dbReference type="Gene3D" id="2.30.30.340">
    <property type="entry name" value="Hypothetical protein YfhH like domains"/>
    <property type="match status" value="1"/>
</dbReference>
<dbReference type="SUPFAM" id="SSF101697">
    <property type="entry name" value="Hypothetical protein YfhH"/>
    <property type="match status" value="1"/>
</dbReference>
<organism evidence="1 2">
    <name type="scientific">Ferroacidibacillus organovorans</name>
    <dbReference type="NCBI Taxonomy" id="1765683"/>
    <lineage>
        <taxon>Bacteria</taxon>
        <taxon>Bacillati</taxon>
        <taxon>Bacillota</taxon>
        <taxon>Bacilli</taxon>
        <taxon>Bacillales</taxon>
        <taxon>Alicyclobacillaceae</taxon>
        <taxon>Ferroacidibacillus</taxon>
    </lineage>
</organism>
<protein>
    <submittedName>
        <fullName evidence="1">Uncharacterized protein</fullName>
    </submittedName>
</protein>
<dbReference type="InterPro" id="IPR014938">
    <property type="entry name" value="YfhH-like"/>
</dbReference>
<reference evidence="1 2" key="1">
    <citation type="submission" date="2015-12" db="EMBL/GenBank/DDBJ databases">
        <title>Draft genome sequence of Acidibacillus ferrooxidans ITV001, isolated from a chalcopyrite acid mine drainage site in Brazil.</title>
        <authorList>
            <person name="Dall'Agnol H."/>
            <person name="Nancucheo I."/>
            <person name="Johnson B."/>
            <person name="Oliveira R."/>
            <person name="Leite L."/>
            <person name="Pylro V."/>
            <person name="Nunes G.L."/>
            <person name="Tzotzos G."/>
            <person name="Fernandes G.R."/>
            <person name="Dutra J."/>
            <person name="Orellana S.C."/>
            <person name="Oliveira G."/>
        </authorList>
    </citation>
    <scope>NUCLEOTIDE SEQUENCE [LARGE SCALE GENOMIC DNA]</scope>
    <source>
        <strain evidence="2">ITV01</strain>
    </source>
</reference>